<evidence type="ECO:0000256" key="5">
    <source>
        <dbReference type="ARBA" id="ARBA00040781"/>
    </source>
</evidence>
<dbReference type="InterPro" id="IPR002347">
    <property type="entry name" value="SDR_fam"/>
</dbReference>
<comment type="catalytic activity">
    <reaction evidence="6">
        <text>a (3R)-hydroxyacyl-[ACP] + NADP(+) = a 3-oxoacyl-[ACP] + NADPH + H(+)</text>
        <dbReference type="Rhea" id="RHEA:17397"/>
        <dbReference type="Rhea" id="RHEA-COMP:9916"/>
        <dbReference type="Rhea" id="RHEA-COMP:9945"/>
        <dbReference type="ChEBI" id="CHEBI:15378"/>
        <dbReference type="ChEBI" id="CHEBI:57783"/>
        <dbReference type="ChEBI" id="CHEBI:58349"/>
        <dbReference type="ChEBI" id="CHEBI:78776"/>
        <dbReference type="ChEBI" id="CHEBI:78827"/>
        <dbReference type="EC" id="1.1.1.100"/>
    </reaction>
    <physiologicalReaction direction="right-to-left" evidence="6">
        <dbReference type="Rhea" id="RHEA:17399"/>
    </physiologicalReaction>
</comment>
<dbReference type="SUPFAM" id="SSF51735">
    <property type="entry name" value="NAD(P)-binding Rossmann-fold domains"/>
    <property type="match status" value="1"/>
</dbReference>
<comment type="subcellular location">
    <subcellularLocation>
        <location evidence="1">Secreted</location>
        <location evidence="1">Cell wall</location>
    </subcellularLocation>
</comment>
<evidence type="ECO:0000256" key="2">
    <source>
        <dbReference type="ARBA" id="ARBA00006484"/>
    </source>
</evidence>
<organism evidence="7">
    <name type="scientific">Gordonia amarae</name>
    <dbReference type="NCBI Taxonomy" id="36821"/>
    <lineage>
        <taxon>Bacteria</taxon>
        <taxon>Bacillati</taxon>
        <taxon>Actinomycetota</taxon>
        <taxon>Actinomycetes</taxon>
        <taxon>Mycobacteriales</taxon>
        <taxon>Gordoniaceae</taxon>
        <taxon>Gordonia</taxon>
    </lineage>
</organism>
<dbReference type="EMBL" id="CP045810">
    <property type="protein sequence ID" value="QHN39986.1"/>
    <property type="molecule type" value="Genomic_DNA"/>
</dbReference>
<protein>
    <recommendedName>
        <fullName evidence="5">3-oxoacyl-[acyl-carrier-protein] reductase MabA</fullName>
    </recommendedName>
</protein>
<evidence type="ECO:0000256" key="4">
    <source>
        <dbReference type="ARBA" id="ARBA00023002"/>
    </source>
</evidence>
<proteinExistence type="inferred from homology"/>
<dbReference type="PANTHER" id="PTHR42879">
    <property type="entry name" value="3-OXOACYL-(ACYL-CARRIER-PROTEIN) REDUCTASE"/>
    <property type="match status" value="1"/>
</dbReference>
<dbReference type="PRINTS" id="PR00081">
    <property type="entry name" value="GDHRDH"/>
</dbReference>
<gene>
    <name evidence="7" type="ORF">GII30_13205</name>
</gene>
<accession>A0A857KL46</accession>
<name>A0A857KL46_9ACTN</name>
<dbReference type="InterPro" id="IPR036291">
    <property type="entry name" value="NAD(P)-bd_dom_sf"/>
</dbReference>
<dbReference type="InterPro" id="IPR050259">
    <property type="entry name" value="SDR"/>
</dbReference>
<keyword evidence="3" id="KW-0964">Secreted</keyword>
<reference evidence="7" key="1">
    <citation type="journal article" date="2021" name="Nat. Microbiol.">
        <title>Cocultivation of an ultrasmall environmental parasitic bacterium with lytic ability against bacteria associated with wastewater foams.</title>
        <authorList>
            <person name="Batinovic S."/>
            <person name="Rose J.J.A."/>
            <person name="Ratcliffe J."/>
            <person name="Seviour R.J."/>
            <person name="Petrovski S."/>
        </authorList>
    </citation>
    <scope>NUCLEOTIDE SEQUENCE</scope>
    <source>
        <strain evidence="7">CON44</strain>
    </source>
</reference>
<dbReference type="GO" id="GO:0004316">
    <property type="term" value="F:3-oxoacyl-[acyl-carrier-protein] reductase (NADPH) activity"/>
    <property type="evidence" value="ECO:0007669"/>
    <property type="project" value="UniProtKB-EC"/>
</dbReference>
<evidence type="ECO:0000313" key="7">
    <source>
        <dbReference type="EMBL" id="QHN39986.1"/>
    </source>
</evidence>
<dbReference type="RefSeq" id="WP_005182918.1">
    <property type="nucleotide sequence ID" value="NZ_CP045804.1"/>
</dbReference>
<sequence>MDLGLTGRRAAVASATSGLGFATAQALVAEGAEVTICGHDAGRAEQAAARLGNGTRWIVTDLTHPMAGERFVTESVELMGGLDILVTNAPGPPAGTFATARLDDYPKALELNLLSVVRMCAAAVPAMRRGGWGRIVAITSISVRQPIANLILSNTARAGATGFLKTLAREVAADGITVNSIQPGLHETGRVRGVYGEGLDEEIAQIPSRVLGRPEDFGAAAAFLCSDQARYITGVALPVDGGVYQALQ</sequence>
<dbReference type="AlphaFoldDB" id="A0A857KL46"/>
<evidence type="ECO:0000256" key="6">
    <source>
        <dbReference type="ARBA" id="ARBA00047400"/>
    </source>
</evidence>
<keyword evidence="3" id="KW-0134">Cell wall</keyword>
<dbReference type="Gene3D" id="3.40.50.720">
    <property type="entry name" value="NAD(P)-binding Rossmann-like Domain"/>
    <property type="match status" value="1"/>
</dbReference>
<comment type="similarity">
    <text evidence="2">Belongs to the short-chain dehydrogenases/reductases (SDR) family.</text>
</comment>
<evidence type="ECO:0000256" key="3">
    <source>
        <dbReference type="ARBA" id="ARBA00022512"/>
    </source>
</evidence>
<evidence type="ECO:0000256" key="1">
    <source>
        <dbReference type="ARBA" id="ARBA00004191"/>
    </source>
</evidence>
<dbReference type="Pfam" id="PF13561">
    <property type="entry name" value="adh_short_C2"/>
    <property type="match status" value="1"/>
</dbReference>
<dbReference type="FunFam" id="3.40.50.720:FF:000084">
    <property type="entry name" value="Short-chain dehydrogenase reductase"/>
    <property type="match status" value="1"/>
</dbReference>
<dbReference type="PANTHER" id="PTHR42879:SF6">
    <property type="entry name" value="NADPH-DEPENDENT REDUCTASE BACG"/>
    <property type="match status" value="1"/>
</dbReference>
<keyword evidence="4" id="KW-0560">Oxidoreductase</keyword>